<dbReference type="PROSITE" id="PS50972">
    <property type="entry name" value="PTERIN_BINDING"/>
    <property type="match status" value="1"/>
</dbReference>
<comment type="pathway">
    <text evidence="2">Cofactor biosynthesis; tetrahydrofolate biosynthesis; 7,8-dihydrofolate from 2-amino-4-hydroxy-6-hydroxymethyl-7,8-dihydropteridine diphosphate and 4-aminobenzoate: step 1/2.</text>
</comment>
<comment type="caution">
    <text evidence="5">The sequence shown here is derived from an EMBL/GenBank/DDBJ whole genome shotgun (WGS) entry which is preliminary data.</text>
</comment>
<dbReference type="Proteomes" id="UP001500393">
    <property type="component" value="Unassembled WGS sequence"/>
</dbReference>
<evidence type="ECO:0000313" key="6">
    <source>
        <dbReference type="Proteomes" id="UP001500393"/>
    </source>
</evidence>
<reference evidence="6" key="1">
    <citation type="journal article" date="2019" name="Int. J. Syst. Evol. Microbiol.">
        <title>The Global Catalogue of Microorganisms (GCM) 10K type strain sequencing project: providing services to taxonomists for standard genome sequencing and annotation.</title>
        <authorList>
            <consortium name="The Broad Institute Genomics Platform"/>
            <consortium name="The Broad Institute Genome Sequencing Center for Infectious Disease"/>
            <person name="Wu L."/>
            <person name="Ma J."/>
        </authorList>
    </citation>
    <scope>NUCLEOTIDE SEQUENCE [LARGE SCALE GENOMIC DNA]</scope>
    <source>
        <strain evidence="6">JCM 14969</strain>
    </source>
</reference>
<dbReference type="EC" id="2.5.1.15" evidence="2"/>
<dbReference type="InterPro" id="IPR000489">
    <property type="entry name" value="Pterin-binding_dom"/>
</dbReference>
<keyword evidence="2" id="KW-0460">Magnesium</keyword>
<gene>
    <name evidence="5" type="primary">folP_1</name>
    <name evidence="5" type="ORF">GCM10009789_44590</name>
</gene>
<keyword evidence="2" id="KW-0289">Folate biosynthesis</keyword>
<dbReference type="Gene3D" id="3.20.20.20">
    <property type="entry name" value="Dihydropteroate synthase-like"/>
    <property type="match status" value="1"/>
</dbReference>
<evidence type="ECO:0000256" key="2">
    <source>
        <dbReference type="RuleBase" id="RU361205"/>
    </source>
</evidence>
<organism evidence="5 6">
    <name type="scientific">Kribbella sancticallisti</name>
    <dbReference type="NCBI Taxonomy" id="460087"/>
    <lineage>
        <taxon>Bacteria</taxon>
        <taxon>Bacillati</taxon>
        <taxon>Actinomycetota</taxon>
        <taxon>Actinomycetes</taxon>
        <taxon>Propionibacteriales</taxon>
        <taxon>Kribbellaceae</taxon>
        <taxon>Kribbella</taxon>
    </lineage>
</organism>
<dbReference type="EMBL" id="BAAAOS010000031">
    <property type="protein sequence ID" value="GAA1586107.1"/>
    <property type="molecule type" value="Genomic_DNA"/>
</dbReference>
<feature type="region of interest" description="Disordered" evidence="3">
    <location>
        <begin position="1"/>
        <end position="37"/>
    </location>
</feature>
<dbReference type="NCBIfam" id="TIGR01496">
    <property type="entry name" value="DHPS"/>
    <property type="match status" value="1"/>
</dbReference>
<proteinExistence type="inferred from homology"/>
<comment type="similarity">
    <text evidence="1 2">Belongs to the DHPS family.</text>
</comment>
<accession>A0ABP4PNH0</accession>
<evidence type="ECO:0000259" key="4">
    <source>
        <dbReference type="PROSITE" id="PS50972"/>
    </source>
</evidence>
<dbReference type="InterPro" id="IPR011005">
    <property type="entry name" value="Dihydropteroate_synth-like_sf"/>
</dbReference>
<keyword evidence="2" id="KW-0808">Transferase</keyword>
<evidence type="ECO:0000256" key="1">
    <source>
        <dbReference type="ARBA" id="ARBA00009503"/>
    </source>
</evidence>
<dbReference type="PANTHER" id="PTHR20941">
    <property type="entry name" value="FOLATE SYNTHESIS PROTEINS"/>
    <property type="match status" value="1"/>
</dbReference>
<dbReference type="InterPro" id="IPR045031">
    <property type="entry name" value="DHP_synth-like"/>
</dbReference>
<comment type="function">
    <text evidence="2">Catalyzes the condensation of para-aminobenzoate (pABA) with 6-hydroxymethyl-7,8-dihydropterin diphosphate (DHPt-PP) to form 7,8-dihydropteroate (H2Pte), the immediate precursor of folate derivatives.</text>
</comment>
<dbReference type="Pfam" id="PF00809">
    <property type="entry name" value="Pterin_bind"/>
    <property type="match status" value="1"/>
</dbReference>
<protein>
    <recommendedName>
        <fullName evidence="2">Dihydropteroate synthase</fullName>
        <shortName evidence="2">DHPS</shortName>
        <ecNumber evidence="2">2.5.1.15</ecNumber>
    </recommendedName>
    <alternativeName>
        <fullName evidence="2">Dihydropteroate pyrophosphorylase</fullName>
    </alternativeName>
</protein>
<dbReference type="PROSITE" id="PS00792">
    <property type="entry name" value="DHPS_1"/>
    <property type="match status" value="1"/>
</dbReference>
<sequence length="325" mass="34235">MPDQEQATGPQAPRPDGRGLVAGVQRSAEPGVRRRDEPGVLRLGRRSFGPGEFAVMAIVNRTPDSFFDRGATFATEAAYDAIDRAVADGADLVDIGGVKAGYGEPVSEEEELRRTVDFVAGIRERHPDLVISVDTYRSAVARRVGAAGANLINDTWAGSDPEMPAAAAEAGAGLVCSHVGGLTPRTDPHRMAYADVVADVIRTTTGLAERAVAEGVSRDAIVIDPTHDFGKNTLQSLELTRRLDELTATGWPVLVAVSNKDFIGETLDLPPGHRGAGTLAALSVSAWLGARVFRVHDVPAARQALDLIAVLRGAALPAGTRRSLA</sequence>
<dbReference type="SUPFAM" id="SSF51717">
    <property type="entry name" value="Dihydropteroate synthetase-like"/>
    <property type="match status" value="1"/>
</dbReference>
<keyword evidence="6" id="KW-1185">Reference proteome</keyword>
<feature type="domain" description="Pterin-binding" evidence="4">
    <location>
        <begin position="53"/>
        <end position="306"/>
    </location>
</feature>
<name>A0ABP4PNH0_9ACTN</name>
<evidence type="ECO:0000313" key="5">
    <source>
        <dbReference type="EMBL" id="GAA1586107.1"/>
    </source>
</evidence>
<comment type="cofactor">
    <cofactor evidence="2">
        <name>Mg(2+)</name>
        <dbReference type="ChEBI" id="CHEBI:18420"/>
    </cofactor>
</comment>
<dbReference type="PANTHER" id="PTHR20941:SF8">
    <property type="entry name" value="INACTIVE DIHYDROPTEROATE SYNTHASE 2"/>
    <property type="match status" value="1"/>
</dbReference>
<evidence type="ECO:0000256" key="3">
    <source>
        <dbReference type="SAM" id="MobiDB-lite"/>
    </source>
</evidence>
<dbReference type="RefSeq" id="WP_425554497.1">
    <property type="nucleotide sequence ID" value="NZ_BAAAOS010000031.1"/>
</dbReference>
<dbReference type="InterPro" id="IPR006390">
    <property type="entry name" value="DHP_synth_dom"/>
</dbReference>
<keyword evidence="2" id="KW-0479">Metal-binding</keyword>